<comment type="caution">
    <text evidence="2">The sequence shown here is derived from an EMBL/GenBank/DDBJ whole genome shotgun (WGS) entry which is preliminary data.</text>
</comment>
<evidence type="ECO:0008006" key="4">
    <source>
        <dbReference type="Google" id="ProtNLM"/>
    </source>
</evidence>
<keyword evidence="3" id="KW-1185">Reference proteome</keyword>
<name>A0AAD7BAY1_9AGAR</name>
<evidence type="ECO:0000313" key="2">
    <source>
        <dbReference type="EMBL" id="KAJ7615965.1"/>
    </source>
</evidence>
<dbReference type="EMBL" id="JARKIF010000023">
    <property type="protein sequence ID" value="KAJ7615965.1"/>
    <property type="molecule type" value="Genomic_DNA"/>
</dbReference>
<protein>
    <recommendedName>
        <fullName evidence="4">Hydrophobin</fullName>
    </recommendedName>
</protein>
<dbReference type="AlphaFoldDB" id="A0AAD7BAY1"/>
<keyword evidence="1" id="KW-0732">Signal</keyword>
<sequence length="106" mass="11105">MFFKLNTALILAAMAFVQVHASPAVPRAEGELVLLSSQETPTGTIDVWGYPEDASKREPEAASVPVKKCCGTNNVTCSGSHQADRNSCNQLVQSLNANGGQGVGSK</sequence>
<evidence type="ECO:0000256" key="1">
    <source>
        <dbReference type="SAM" id="SignalP"/>
    </source>
</evidence>
<organism evidence="2 3">
    <name type="scientific">Roridomyces roridus</name>
    <dbReference type="NCBI Taxonomy" id="1738132"/>
    <lineage>
        <taxon>Eukaryota</taxon>
        <taxon>Fungi</taxon>
        <taxon>Dikarya</taxon>
        <taxon>Basidiomycota</taxon>
        <taxon>Agaricomycotina</taxon>
        <taxon>Agaricomycetes</taxon>
        <taxon>Agaricomycetidae</taxon>
        <taxon>Agaricales</taxon>
        <taxon>Marasmiineae</taxon>
        <taxon>Mycenaceae</taxon>
        <taxon>Roridomyces</taxon>
    </lineage>
</organism>
<feature type="chain" id="PRO_5042180790" description="Hydrophobin" evidence="1">
    <location>
        <begin position="22"/>
        <end position="106"/>
    </location>
</feature>
<dbReference type="Proteomes" id="UP001221142">
    <property type="component" value="Unassembled WGS sequence"/>
</dbReference>
<gene>
    <name evidence="2" type="ORF">FB45DRAFT_757666</name>
</gene>
<feature type="signal peptide" evidence="1">
    <location>
        <begin position="1"/>
        <end position="21"/>
    </location>
</feature>
<proteinExistence type="predicted"/>
<accession>A0AAD7BAY1</accession>
<evidence type="ECO:0000313" key="3">
    <source>
        <dbReference type="Proteomes" id="UP001221142"/>
    </source>
</evidence>
<reference evidence="2" key="1">
    <citation type="submission" date="2023-03" db="EMBL/GenBank/DDBJ databases">
        <title>Massive genome expansion in bonnet fungi (Mycena s.s.) driven by repeated elements and novel gene families across ecological guilds.</title>
        <authorList>
            <consortium name="Lawrence Berkeley National Laboratory"/>
            <person name="Harder C.B."/>
            <person name="Miyauchi S."/>
            <person name="Viragh M."/>
            <person name="Kuo A."/>
            <person name="Thoen E."/>
            <person name="Andreopoulos B."/>
            <person name="Lu D."/>
            <person name="Skrede I."/>
            <person name="Drula E."/>
            <person name="Henrissat B."/>
            <person name="Morin E."/>
            <person name="Kohler A."/>
            <person name="Barry K."/>
            <person name="LaButti K."/>
            <person name="Morin E."/>
            <person name="Salamov A."/>
            <person name="Lipzen A."/>
            <person name="Mereny Z."/>
            <person name="Hegedus B."/>
            <person name="Baldrian P."/>
            <person name="Stursova M."/>
            <person name="Weitz H."/>
            <person name="Taylor A."/>
            <person name="Grigoriev I.V."/>
            <person name="Nagy L.G."/>
            <person name="Martin F."/>
            <person name="Kauserud H."/>
        </authorList>
    </citation>
    <scope>NUCLEOTIDE SEQUENCE</scope>
    <source>
        <strain evidence="2">9284</strain>
    </source>
</reference>